<dbReference type="KEGG" id="ebm:SG0102_23270"/>
<evidence type="ECO:0000313" key="1">
    <source>
        <dbReference type="EMBL" id="BBH27393.1"/>
    </source>
</evidence>
<reference evidence="1 2" key="1">
    <citation type="submission" date="2018-11" db="EMBL/GenBank/DDBJ databases">
        <title>Novel Erysipelotrichaceae bacterium isolated from small intestine of a swine.</title>
        <authorList>
            <person name="Kim J.S."/>
            <person name="Choe H."/>
            <person name="Lee Y.R."/>
            <person name="Kim K.M."/>
            <person name="Park D.S."/>
        </authorList>
    </citation>
    <scope>NUCLEOTIDE SEQUENCE [LARGE SCALE GENOMIC DNA]</scope>
    <source>
        <strain evidence="1 2">SG0102</strain>
    </source>
</reference>
<proteinExistence type="predicted"/>
<dbReference type="InParanoid" id="A0A3G9JQX5"/>
<name>A0A3G9JQX5_9FIRM</name>
<protein>
    <submittedName>
        <fullName evidence="1">Uncharacterized protein</fullName>
    </submittedName>
</protein>
<keyword evidence="2" id="KW-1185">Reference proteome</keyword>
<accession>A0A3G9JQX5</accession>
<dbReference type="EMBL" id="AP019309">
    <property type="protein sequence ID" value="BBH27393.1"/>
    <property type="molecule type" value="Genomic_DNA"/>
</dbReference>
<gene>
    <name evidence="1" type="ORF">SG0102_23270</name>
</gene>
<organism evidence="1 2">
    <name type="scientific">Intestinibaculum porci</name>
    <dbReference type="NCBI Taxonomy" id="2487118"/>
    <lineage>
        <taxon>Bacteria</taxon>
        <taxon>Bacillati</taxon>
        <taxon>Bacillota</taxon>
        <taxon>Erysipelotrichia</taxon>
        <taxon>Erysipelotrichales</taxon>
        <taxon>Erysipelotrichaceae</taxon>
        <taxon>Intestinibaculum</taxon>
    </lineage>
</organism>
<dbReference type="AlphaFoldDB" id="A0A3G9JQX5"/>
<sequence length="313" mass="37138">MNKQLILIVQTENNYFPLDYQYADICNIFKSENKIFRYIRKIILKLDLPIKNIIFTDWIKKIAGSKEVIVFDTGNAVEIVKYINKRYPNKRIILWYWNPVIRTIKPEKFKGLNCEMWTFDPVDAKKFNMKLNTQFFIEENLKTTSSKVKSRSNCDVFYVGVDKDRAKLLAVLKKQFDENKISYDFNLVEYNNSGLHSNKYDIPYKKPLSYEEVKEKCASSKVIVDLVADGQTGLTLRPLEALCLKKKLITNMKSIKKYDFYNPQNIFIIGEDKENRLSEFVSSNYDETNYDIYKNEYSFKQWLERFDKNENIS</sequence>
<dbReference type="Proteomes" id="UP000268059">
    <property type="component" value="Chromosome"/>
</dbReference>
<evidence type="ECO:0000313" key="2">
    <source>
        <dbReference type="Proteomes" id="UP000268059"/>
    </source>
</evidence>